<proteinExistence type="predicted"/>
<protein>
    <submittedName>
        <fullName evidence="1">Uncharacterized protein</fullName>
    </submittedName>
</protein>
<dbReference type="EMBL" id="FOUM01000063">
    <property type="protein sequence ID" value="SFO08264.1"/>
    <property type="molecule type" value="Genomic_DNA"/>
</dbReference>
<reference evidence="1 2" key="1">
    <citation type="submission" date="2016-10" db="EMBL/GenBank/DDBJ databases">
        <authorList>
            <person name="de Groot N.N."/>
        </authorList>
    </citation>
    <scope>NUCLEOTIDE SEQUENCE [LARGE SCALE GENOMIC DNA]</scope>
    <source>
        <strain evidence="1 2">NLAE-zl-C202</strain>
    </source>
</reference>
<organism evidence="1 2">
    <name type="scientific">Bacteroides xylanisolvens</name>
    <dbReference type="NCBI Taxonomy" id="371601"/>
    <lineage>
        <taxon>Bacteria</taxon>
        <taxon>Pseudomonadati</taxon>
        <taxon>Bacteroidota</taxon>
        <taxon>Bacteroidia</taxon>
        <taxon>Bacteroidales</taxon>
        <taxon>Bacteroidaceae</taxon>
        <taxon>Bacteroides</taxon>
    </lineage>
</organism>
<dbReference type="AlphaFoldDB" id="A0A1I5E9R7"/>
<evidence type="ECO:0000313" key="1">
    <source>
        <dbReference type="EMBL" id="SFO08264.1"/>
    </source>
</evidence>
<gene>
    <name evidence="1" type="ORF">SAMN05216250_1636</name>
</gene>
<dbReference type="Proteomes" id="UP000183766">
    <property type="component" value="Unassembled WGS sequence"/>
</dbReference>
<evidence type="ECO:0000313" key="2">
    <source>
        <dbReference type="Proteomes" id="UP000183766"/>
    </source>
</evidence>
<sequence>MNENKDCLIYKNFAQVLIKRASDLYKDYYFRIALKDMVYAFDRVLLNFI</sequence>
<accession>A0A1I5E9R7</accession>
<name>A0A1I5E9R7_9BACE</name>